<evidence type="ECO:0000256" key="2">
    <source>
        <dbReference type="ARBA" id="ARBA00010210"/>
    </source>
</evidence>
<gene>
    <name evidence="12" type="ORF">BMF94_0946</name>
</gene>
<dbReference type="PANTHER" id="PTHR10333">
    <property type="entry name" value="INHIBITOR OF GROWTH PROTEIN"/>
    <property type="match status" value="1"/>
</dbReference>
<dbReference type="Pfam" id="PF23011">
    <property type="entry name" value="PHD-1st_NSD"/>
    <property type="match status" value="1"/>
</dbReference>
<feature type="region of interest" description="Disordered" evidence="10">
    <location>
        <begin position="283"/>
        <end position="365"/>
    </location>
</feature>
<evidence type="ECO:0000256" key="8">
    <source>
        <dbReference type="PIRSR" id="PIRSR628651-51"/>
    </source>
</evidence>
<feature type="region of interest" description="Disordered" evidence="10">
    <location>
        <begin position="1"/>
        <end position="78"/>
    </location>
</feature>
<dbReference type="EMBL" id="PJQD01000009">
    <property type="protein sequence ID" value="POY75864.1"/>
    <property type="molecule type" value="Genomic_DNA"/>
</dbReference>
<dbReference type="FunFam" id="3.30.40.10:FF:000016">
    <property type="entry name" value="Inhibitor of growth protein"/>
    <property type="match status" value="1"/>
</dbReference>
<sequence>MAATPRPTKRRRTTGPSDAVQLDRNASVDDERVDDSDADHNTNSTLAAAPALLDKGKARATDQDALPDEEEGTALPDLEEMERIYDMLAEEYHDSESPSLSLARIHGLELKICPQSSRTSDFKSALQDYITSTVQHPPPPPPRDGPVASTSATPSAAPSPAPSTSASTTATDEPAALRAALVGRDKLLKIAELATGAVRAGEDKVGLAITLYQTVDRHIQRLDADLARYEDSLVIGLRDGTVPSHDAPSAMRKSPPGPTTSLGAIALGEKEAYANGSGSATAAAAAGGVAGPGRARRGGATAAADDGKEVAAPGAGATPGGGPRSTRKKPQRTAEDLEKEREWKRRKELLKHERAQKKREEDSGMPIDPNEPLYCYCNRVSFGEMIACENEDCDREWFHLECVGLDKAPEGQWYCDDCVEKLDIDPATMDPR</sequence>
<dbReference type="STRING" id="741276.A0A2S5BGH1"/>
<evidence type="ECO:0000256" key="9">
    <source>
        <dbReference type="PROSITE-ProRule" id="PRU00146"/>
    </source>
</evidence>
<feature type="compositionally biased region" description="Acidic residues" evidence="10">
    <location>
        <begin position="65"/>
        <end position="78"/>
    </location>
</feature>
<evidence type="ECO:0000256" key="6">
    <source>
        <dbReference type="ARBA" id="ARBA00022853"/>
    </source>
</evidence>
<comment type="similarity">
    <text evidence="2">Belongs to the ING family.</text>
</comment>
<keyword evidence="4 9" id="KW-0863">Zinc-finger</keyword>
<dbReference type="AlphaFoldDB" id="A0A2S5BGH1"/>
<dbReference type="InterPro" id="IPR024610">
    <property type="entry name" value="ING_N_histone-binding"/>
</dbReference>
<evidence type="ECO:0000259" key="11">
    <source>
        <dbReference type="PROSITE" id="PS50016"/>
    </source>
</evidence>
<dbReference type="SUPFAM" id="SSF57903">
    <property type="entry name" value="FYVE/PHD zinc finger"/>
    <property type="match status" value="1"/>
</dbReference>
<dbReference type="GO" id="GO:0008270">
    <property type="term" value="F:zinc ion binding"/>
    <property type="evidence" value="ECO:0007669"/>
    <property type="project" value="UniProtKB-KW"/>
</dbReference>
<dbReference type="CDD" id="cd15505">
    <property type="entry name" value="PHD_ING"/>
    <property type="match status" value="1"/>
</dbReference>
<feature type="binding site" evidence="8">
    <location>
        <position position="377"/>
    </location>
    <ligand>
        <name>Zn(2+)</name>
        <dbReference type="ChEBI" id="CHEBI:29105"/>
        <label>1</label>
    </ligand>
</feature>
<feature type="region of interest" description="Disordered" evidence="10">
    <location>
        <begin position="240"/>
        <end position="263"/>
    </location>
</feature>
<keyword evidence="3 8" id="KW-0479">Metal-binding</keyword>
<accession>A0A2S5BGH1</accession>
<keyword evidence="13" id="KW-1185">Reference proteome</keyword>
<dbReference type="OrthoDB" id="5411773at2759"/>
<feature type="binding site" evidence="8">
    <location>
        <position position="388"/>
    </location>
    <ligand>
        <name>Zn(2+)</name>
        <dbReference type="ChEBI" id="CHEBI:29105"/>
        <label>2</label>
    </ligand>
</feature>
<dbReference type="GO" id="GO:0005634">
    <property type="term" value="C:nucleus"/>
    <property type="evidence" value="ECO:0007669"/>
    <property type="project" value="UniProtKB-SubCell"/>
</dbReference>
<dbReference type="SMART" id="SM00249">
    <property type="entry name" value="PHD"/>
    <property type="match status" value="1"/>
</dbReference>
<keyword evidence="7" id="KW-0539">Nucleus</keyword>
<dbReference type="InterPro" id="IPR059153">
    <property type="entry name" value="NSD_PHD-1st"/>
</dbReference>
<feature type="binding site" evidence="8">
    <location>
        <position position="375"/>
    </location>
    <ligand>
        <name>Zn(2+)</name>
        <dbReference type="ChEBI" id="CHEBI:29105"/>
        <label>1</label>
    </ligand>
</feature>
<feature type="binding site" evidence="8">
    <location>
        <position position="399"/>
    </location>
    <ligand>
        <name>Zn(2+)</name>
        <dbReference type="ChEBI" id="CHEBI:29105"/>
        <label>1</label>
    </ligand>
</feature>
<dbReference type="PANTHER" id="PTHR10333:SF42">
    <property type="entry name" value="INHIBITOR OF GROWTH PROTEIN 5"/>
    <property type="match status" value="1"/>
</dbReference>
<feature type="binding site" evidence="8">
    <location>
        <position position="415"/>
    </location>
    <ligand>
        <name>Zn(2+)</name>
        <dbReference type="ChEBI" id="CHEBI:29105"/>
        <label>2</label>
    </ligand>
</feature>
<evidence type="ECO:0000313" key="13">
    <source>
        <dbReference type="Proteomes" id="UP000237144"/>
    </source>
</evidence>
<proteinExistence type="inferred from homology"/>
<evidence type="ECO:0000256" key="10">
    <source>
        <dbReference type="SAM" id="MobiDB-lite"/>
    </source>
</evidence>
<dbReference type="InterPro" id="IPR019787">
    <property type="entry name" value="Znf_PHD-finger"/>
</dbReference>
<reference evidence="12 13" key="1">
    <citation type="journal article" date="2018" name="Front. Microbiol.">
        <title>Prospects for Fungal Bioremediation of Acidic Radioactive Waste Sites: Characterization and Genome Sequence of Rhodotorula taiwanensis MD1149.</title>
        <authorList>
            <person name="Tkavc R."/>
            <person name="Matrosova V.Y."/>
            <person name="Grichenko O.E."/>
            <person name="Gostincar C."/>
            <person name="Volpe R.P."/>
            <person name="Klimenkova P."/>
            <person name="Gaidamakova E.K."/>
            <person name="Zhou C.E."/>
            <person name="Stewart B.J."/>
            <person name="Lyman M.G."/>
            <person name="Malfatti S.A."/>
            <person name="Rubinfeld B."/>
            <person name="Courtot M."/>
            <person name="Singh J."/>
            <person name="Dalgard C.L."/>
            <person name="Hamilton T."/>
            <person name="Frey K.G."/>
            <person name="Gunde-Cimerman N."/>
            <person name="Dugan L."/>
            <person name="Daly M.J."/>
        </authorList>
    </citation>
    <scope>NUCLEOTIDE SEQUENCE [LARGE SCALE GENOMIC DNA]</scope>
    <source>
        <strain evidence="12 13">MD1149</strain>
    </source>
</reference>
<feature type="domain" description="PHD-type" evidence="11">
    <location>
        <begin position="372"/>
        <end position="421"/>
    </location>
</feature>
<protein>
    <recommendedName>
        <fullName evidence="11">PHD-type domain-containing protein</fullName>
    </recommendedName>
</protein>
<evidence type="ECO:0000256" key="3">
    <source>
        <dbReference type="ARBA" id="ARBA00022723"/>
    </source>
</evidence>
<comment type="caution">
    <text evidence="12">The sequence shown here is derived from an EMBL/GenBank/DDBJ whole genome shotgun (WGS) entry which is preliminary data.</text>
</comment>
<feature type="region of interest" description="Disordered" evidence="10">
    <location>
        <begin position="132"/>
        <end position="172"/>
    </location>
</feature>
<dbReference type="GO" id="GO:0000785">
    <property type="term" value="C:chromatin"/>
    <property type="evidence" value="ECO:0007669"/>
    <property type="project" value="UniProtKB-ARBA"/>
</dbReference>
<dbReference type="Gene3D" id="3.30.40.10">
    <property type="entry name" value="Zinc/RING finger domain, C3HC4 (zinc finger)"/>
    <property type="match status" value="1"/>
</dbReference>
<dbReference type="Proteomes" id="UP000237144">
    <property type="component" value="Unassembled WGS sequence"/>
</dbReference>
<feature type="compositionally biased region" description="Basic and acidic residues" evidence="10">
    <location>
        <begin position="332"/>
        <end position="362"/>
    </location>
</feature>
<dbReference type="GO" id="GO:0006355">
    <property type="term" value="P:regulation of DNA-templated transcription"/>
    <property type="evidence" value="ECO:0007669"/>
    <property type="project" value="TreeGrafter"/>
</dbReference>
<dbReference type="InterPro" id="IPR001965">
    <property type="entry name" value="Znf_PHD"/>
</dbReference>
<dbReference type="GO" id="GO:0006325">
    <property type="term" value="P:chromatin organization"/>
    <property type="evidence" value="ECO:0007669"/>
    <property type="project" value="UniProtKB-KW"/>
</dbReference>
<feature type="binding site" evidence="8">
    <location>
        <position position="418"/>
    </location>
    <ligand>
        <name>Zn(2+)</name>
        <dbReference type="ChEBI" id="CHEBI:29105"/>
        <label>2</label>
    </ligand>
</feature>
<evidence type="ECO:0000256" key="5">
    <source>
        <dbReference type="ARBA" id="ARBA00022833"/>
    </source>
</evidence>
<feature type="binding site" evidence="8">
    <location>
        <position position="393"/>
    </location>
    <ligand>
        <name>Zn(2+)</name>
        <dbReference type="ChEBI" id="CHEBI:29105"/>
        <label>2</label>
    </ligand>
</feature>
<dbReference type="InterPro" id="IPR011011">
    <property type="entry name" value="Znf_FYVE_PHD"/>
</dbReference>
<organism evidence="12 13">
    <name type="scientific">Rhodotorula taiwanensis</name>
    <dbReference type="NCBI Taxonomy" id="741276"/>
    <lineage>
        <taxon>Eukaryota</taxon>
        <taxon>Fungi</taxon>
        <taxon>Dikarya</taxon>
        <taxon>Basidiomycota</taxon>
        <taxon>Pucciniomycotina</taxon>
        <taxon>Microbotryomycetes</taxon>
        <taxon>Sporidiobolales</taxon>
        <taxon>Sporidiobolaceae</taxon>
        <taxon>Rhodotorula</taxon>
    </lineage>
</organism>
<evidence type="ECO:0000256" key="7">
    <source>
        <dbReference type="ARBA" id="ARBA00023242"/>
    </source>
</evidence>
<evidence type="ECO:0000256" key="1">
    <source>
        <dbReference type="ARBA" id="ARBA00004123"/>
    </source>
</evidence>
<name>A0A2S5BGH1_9BASI</name>
<evidence type="ECO:0000256" key="4">
    <source>
        <dbReference type="ARBA" id="ARBA00022771"/>
    </source>
</evidence>
<dbReference type="Gene3D" id="6.10.140.1740">
    <property type="match status" value="1"/>
</dbReference>
<dbReference type="InterPro" id="IPR013083">
    <property type="entry name" value="Znf_RING/FYVE/PHD"/>
</dbReference>
<dbReference type="SMART" id="SM01408">
    <property type="entry name" value="ING"/>
    <property type="match status" value="1"/>
</dbReference>
<comment type="subcellular location">
    <subcellularLocation>
        <location evidence="1">Nucleus</location>
    </subcellularLocation>
</comment>
<evidence type="ECO:0000313" key="12">
    <source>
        <dbReference type="EMBL" id="POY75864.1"/>
    </source>
</evidence>
<keyword evidence="6" id="KW-0156">Chromatin regulator</keyword>
<dbReference type="PROSITE" id="PS01359">
    <property type="entry name" value="ZF_PHD_1"/>
    <property type="match status" value="1"/>
</dbReference>
<dbReference type="InterPro" id="IPR019786">
    <property type="entry name" value="Zinc_finger_PHD-type_CS"/>
</dbReference>
<dbReference type="PROSITE" id="PS50016">
    <property type="entry name" value="ZF_PHD_2"/>
    <property type="match status" value="1"/>
</dbReference>
<dbReference type="InterPro" id="IPR028651">
    <property type="entry name" value="ING_fam"/>
</dbReference>
<feature type="binding site" evidence="8">
    <location>
        <position position="402"/>
    </location>
    <ligand>
        <name>Zn(2+)</name>
        <dbReference type="ChEBI" id="CHEBI:29105"/>
        <label>1</label>
    </ligand>
</feature>
<feature type="compositionally biased region" description="Low complexity" evidence="10">
    <location>
        <begin position="148"/>
        <end position="171"/>
    </location>
</feature>
<keyword evidence="5 8" id="KW-0862">Zinc</keyword>